<organism evidence="2">
    <name type="scientific">Mesocestoides corti</name>
    <name type="common">Flatworm</name>
    <dbReference type="NCBI Taxonomy" id="53468"/>
    <lineage>
        <taxon>Eukaryota</taxon>
        <taxon>Metazoa</taxon>
        <taxon>Spiralia</taxon>
        <taxon>Lophotrochozoa</taxon>
        <taxon>Platyhelminthes</taxon>
        <taxon>Cestoda</taxon>
        <taxon>Eucestoda</taxon>
        <taxon>Cyclophyllidea</taxon>
        <taxon>Mesocestoididae</taxon>
        <taxon>Mesocestoides</taxon>
    </lineage>
</organism>
<protein>
    <submittedName>
        <fullName evidence="2">Transposase</fullName>
    </submittedName>
</protein>
<accession>A0A5K3G3K6</accession>
<proteinExistence type="predicted"/>
<dbReference type="AlphaFoldDB" id="A0A5K3G3K6"/>
<name>A0A5K3G3K6_MESCO</name>
<evidence type="ECO:0000256" key="1">
    <source>
        <dbReference type="SAM" id="MobiDB-lite"/>
    </source>
</evidence>
<evidence type="ECO:0000313" key="2">
    <source>
        <dbReference type="WBParaSite" id="MCU_014952-RA"/>
    </source>
</evidence>
<reference evidence="2" key="1">
    <citation type="submission" date="2019-11" db="UniProtKB">
        <authorList>
            <consortium name="WormBaseParasite"/>
        </authorList>
    </citation>
    <scope>IDENTIFICATION</scope>
</reference>
<sequence>MPLAFRIACDKRVVTDHPSAKLIVVHAETVVPPAVHPAALSVSRVADAMTRRVRATPNASSTPPPPPPANRVAAVWGGCSAARPCP</sequence>
<dbReference type="WBParaSite" id="MCU_014952-RA">
    <property type="protein sequence ID" value="MCU_014952-RA"/>
    <property type="gene ID" value="MCU_014952"/>
</dbReference>
<feature type="region of interest" description="Disordered" evidence="1">
    <location>
        <begin position="52"/>
        <end position="72"/>
    </location>
</feature>